<gene>
    <name evidence="1" type="ORF">ACFPM4_19795</name>
</gene>
<protein>
    <submittedName>
        <fullName evidence="1">Uncharacterized protein</fullName>
    </submittedName>
</protein>
<sequence length="66" mass="7255">SSCPPFKWFLGRKHCITGHGDDLFFLHNYMDLIGKWTEVVTMEVAACPVEGKIEGVGHVGARIVPG</sequence>
<evidence type="ECO:0000313" key="1">
    <source>
        <dbReference type="EMBL" id="MFC5466972.1"/>
    </source>
</evidence>
<dbReference type="RefSeq" id="WP_382355688.1">
    <property type="nucleotide sequence ID" value="NZ_JBHSMC010000044.1"/>
</dbReference>
<name>A0ABW0LQ53_9BACI</name>
<feature type="non-terminal residue" evidence="1">
    <location>
        <position position="1"/>
    </location>
</feature>
<reference evidence="2" key="1">
    <citation type="journal article" date="2019" name="Int. J. Syst. Evol. Microbiol.">
        <title>The Global Catalogue of Microorganisms (GCM) 10K type strain sequencing project: providing services to taxonomists for standard genome sequencing and annotation.</title>
        <authorList>
            <consortium name="The Broad Institute Genomics Platform"/>
            <consortium name="The Broad Institute Genome Sequencing Center for Infectious Disease"/>
            <person name="Wu L."/>
            <person name="Ma J."/>
        </authorList>
    </citation>
    <scope>NUCLEOTIDE SEQUENCE [LARGE SCALE GENOMIC DNA]</scope>
    <source>
        <strain evidence="2">CGMCC 1.12237</strain>
    </source>
</reference>
<dbReference type="EMBL" id="JBHSMC010000044">
    <property type="protein sequence ID" value="MFC5466972.1"/>
    <property type="molecule type" value="Genomic_DNA"/>
</dbReference>
<proteinExistence type="predicted"/>
<keyword evidence="2" id="KW-1185">Reference proteome</keyword>
<dbReference type="Proteomes" id="UP001596147">
    <property type="component" value="Unassembled WGS sequence"/>
</dbReference>
<comment type="caution">
    <text evidence="1">The sequence shown here is derived from an EMBL/GenBank/DDBJ whole genome shotgun (WGS) entry which is preliminary data.</text>
</comment>
<accession>A0ABW0LQ53</accession>
<organism evidence="1 2">
    <name type="scientific">Lederbergia graminis</name>
    <dbReference type="NCBI Taxonomy" id="735518"/>
    <lineage>
        <taxon>Bacteria</taxon>
        <taxon>Bacillati</taxon>
        <taxon>Bacillota</taxon>
        <taxon>Bacilli</taxon>
        <taxon>Bacillales</taxon>
        <taxon>Bacillaceae</taxon>
        <taxon>Lederbergia</taxon>
    </lineage>
</organism>
<evidence type="ECO:0000313" key="2">
    <source>
        <dbReference type="Proteomes" id="UP001596147"/>
    </source>
</evidence>